<keyword evidence="1" id="KW-0812">Transmembrane</keyword>
<dbReference type="Proteomes" id="UP000018144">
    <property type="component" value="Unassembled WGS sequence"/>
</dbReference>
<reference evidence="2 3" key="1">
    <citation type="journal article" date="2013" name="PLoS Genet.">
        <title>The genome and development-dependent transcriptomes of Pyronema confluens: a window into fungal evolution.</title>
        <authorList>
            <person name="Traeger S."/>
            <person name="Altegoer F."/>
            <person name="Freitag M."/>
            <person name="Gabaldon T."/>
            <person name="Kempken F."/>
            <person name="Kumar A."/>
            <person name="Marcet-Houben M."/>
            <person name="Poggeler S."/>
            <person name="Stajich J.E."/>
            <person name="Nowrousian M."/>
        </authorList>
    </citation>
    <scope>NUCLEOTIDE SEQUENCE [LARGE SCALE GENOMIC DNA]</scope>
    <source>
        <strain evidence="3">CBS 100304</strain>
        <tissue evidence="2">Vegetative mycelium</tissue>
    </source>
</reference>
<keyword evidence="3" id="KW-1185">Reference proteome</keyword>
<proteinExistence type="predicted"/>
<dbReference type="AlphaFoldDB" id="U4KXF9"/>
<keyword evidence="1" id="KW-0472">Membrane</keyword>
<accession>U4KXF9</accession>
<evidence type="ECO:0000256" key="1">
    <source>
        <dbReference type="SAM" id="Phobius"/>
    </source>
</evidence>
<keyword evidence="1" id="KW-1133">Transmembrane helix</keyword>
<organism evidence="2 3">
    <name type="scientific">Pyronema omphalodes (strain CBS 100304)</name>
    <name type="common">Pyronema confluens</name>
    <dbReference type="NCBI Taxonomy" id="1076935"/>
    <lineage>
        <taxon>Eukaryota</taxon>
        <taxon>Fungi</taxon>
        <taxon>Dikarya</taxon>
        <taxon>Ascomycota</taxon>
        <taxon>Pezizomycotina</taxon>
        <taxon>Pezizomycetes</taxon>
        <taxon>Pezizales</taxon>
        <taxon>Pyronemataceae</taxon>
        <taxon>Pyronema</taxon>
    </lineage>
</organism>
<evidence type="ECO:0000313" key="3">
    <source>
        <dbReference type="Proteomes" id="UP000018144"/>
    </source>
</evidence>
<evidence type="ECO:0000313" key="2">
    <source>
        <dbReference type="EMBL" id="CCX06827.1"/>
    </source>
</evidence>
<name>U4KXF9_PYROM</name>
<feature type="transmembrane region" description="Helical" evidence="1">
    <location>
        <begin position="12"/>
        <end position="31"/>
    </location>
</feature>
<dbReference type="EMBL" id="HF935316">
    <property type="protein sequence ID" value="CCX06827.1"/>
    <property type="molecule type" value="Genomic_DNA"/>
</dbReference>
<gene>
    <name evidence="2" type="ORF">PCON_06414</name>
</gene>
<protein>
    <submittedName>
        <fullName evidence="2">Uncharacterized protein</fullName>
    </submittedName>
</protein>
<sequence>MTQSITIRFIKANMIAESLFGLAVFICRYIIGEFLNDVQYLEYLMEDSEIEFHIEFAVPGMLN</sequence>